<evidence type="ECO:0008006" key="4">
    <source>
        <dbReference type="Google" id="ProtNLM"/>
    </source>
</evidence>
<evidence type="ECO:0000256" key="1">
    <source>
        <dbReference type="SAM" id="Phobius"/>
    </source>
</evidence>
<feature type="transmembrane region" description="Helical" evidence="1">
    <location>
        <begin position="80"/>
        <end position="102"/>
    </location>
</feature>
<organism evidence="2 3">
    <name type="scientific">Candidatus Hydrogenisulfobacillus filiaventi</name>
    <dbReference type="NCBI Taxonomy" id="2707344"/>
    <lineage>
        <taxon>Bacteria</taxon>
        <taxon>Bacillati</taxon>
        <taxon>Bacillota</taxon>
        <taxon>Clostridia</taxon>
        <taxon>Eubacteriales</taxon>
        <taxon>Clostridiales Family XVII. Incertae Sedis</taxon>
        <taxon>Candidatus Hydrogenisulfobacillus</taxon>
    </lineage>
</organism>
<reference evidence="2 3" key="1">
    <citation type="submission" date="2020-02" db="EMBL/GenBank/DDBJ databases">
        <authorList>
            <person name="Hogendoorn C."/>
        </authorList>
    </citation>
    <scope>NUCLEOTIDE SEQUENCE [LARGE SCALE GENOMIC DNA]</scope>
    <source>
        <strain evidence="2">R501</strain>
    </source>
</reference>
<keyword evidence="1" id="KW-0812">Transmembrane</keyword>
<evidence type="ECO:0000313" key="3">
    <source>
        <dbReference type="Proteomes" id="UP000503399"/>
    </source>
</evidence>
<protein>
    <recommendedName>
        <fullName evidence="4">Integral membrane protein</fullName>
    </recommendedName>
</protein>
<evidence type="ECO:0000313" key="2">
    <source>
        <dbReference type="EMBL" id="CAB1127775.1"/>
    </source>
</evidence>
<dbReference type="AlphaFoldDB" id="A0A6F8ZDE7"/>
<feature type="transmembrane region" description="Helical" evidence="1">
    <location>
        <begin position="53"/>
        <end position="73"/>
    </location>
</feature>
<name>A0A6F8ZDE7_9FIRM</name>
<sequence length="163" mass="17778">MGPIGLLLAAFLLAVLYILLTLGYSIRKNGLVILVAMLIQATLRLVTGDPFGFIALQAYLVGGALIWLATTFFRDYRNSFAQWLLIGSLCHFLVEGIFYLYLGVAPLFGSALLGYLWAYGGASLVTGSLIALGQIRLYSSLARARAIRPIWVENRETCLAQAS</sequence>
<gene>
    <name evidence="2" type="ORF">R50_0269</name>
</gene>
<keyword evidence="1" id="KW-0472">Membrane</keyword>
<dbReference type="KEGG" id="hfv:R50_0269"/>
<feature type="transmembrane region" description="Helical" evidence="1">
    <location>
        <begin position="31"/>
        <end position="47"/>
    </location>
</feature>
<dbReference type="Proteomes" id="UP000503399">
    <property type="component" value="Chromosome"/>
</dbReference>
<feature type="transmembrane region" description="Helical" evidence="1">
    <location>
        <begin position="114"/>
        <end position="138"/>
    </location>
</feature>
<proteinExistence type="predicted"/>
<accession>A0A6F8ZDE7</accession>
<keyword evidence="1" id="KW-1133">Transmembrane helix</keyword>
<dbReference type="EMBL" id="LR778114">
    <property type="protein sequence ID" value="CAB1127775.1"/>
    <property type="molecule type" value="Genomic_DNA"/>
</dbReference>
<keyword evidence="3" id="KW-1185">Reference proteome</keyword>
<feature type="transmembrane region" description="Helical" evidence="1">
    <location>
        <begin position="6"/>
        <end position="24"/>
    </location>
</feature>